<dbReference type="PANTHER" id="PTHR23089">
    <property type="entry name" value="HISTIDINE TRIAD HIT PROTEIN"/>
    <property type="match status" value="1"/>
</dbReference>
<comment type="caution">
    <text evidence="3">The sequence shown here is derived from an EMBL/GenBank/DDBJ whole genome shotgun (WGS) entry which is preliminary data.</text>
</comment>
<dbReference type="SUPFAM" id="SSF54197">
    <property type="entry name" value="HIT-like"/>
    <property type="match status" value="1"/>
</dbReference>
<protein>
    <submittedName>
        <fullName evidence="3">Adenosine 5'-monophosphoramidase</fullName>
    </submittedName>
</protein>
<evidence type="ECO:0000313" key="4">
    <source>
        <dbReference type="Proteomes" id="UP001062443"/>
    </source>
</evidence>
<proteinExistence type="predicted"/>
<feature type="short sequence motif" description="Histidine triad motif" evidence="1">
    <location>
        <begin position="102"/>
        <end position="106"/>
    </location>
</feature>
<dbReference type="InterPro" id="IPR036265">
    <property type="entry name" value="HIT-like_sf"/>
</dbReference>
<sequence length="121" mass="13354">MTYDQNNIFSRILRDEIPCNKVYENEYALAFHDIAPHAPVHILVIPKGAYESIIDFSAHASSDEVSGFWKAVSHVADQQGITKDGCRILSNVGANGGQEVPHFHVHLLGGVFLGPILFKKL</sequence>
<dbReference type="PRINTS" id="PR00332">
    <property type="entry name" value="HISTRIAD"/>
</dbReference>
<dbReference type="InterPro" id="IPR019808">
    <property type="entry name" value="Histidine_triad_CS"/>
</dbReference>
<dbReference type="InterPro" id="IPR001310">
    <property type="entry name" value="Histidine_triad_HIT"/>
</dbReference>
<dbReference type="Pfam" id="PF01230">
    <property type="entry name" value="HIT"/>
    <property type="match status" value="1"/>
</dbReference>
<gene>
    <name evidence="3" type="ORF">AA106556_0768</name>
</gene>
<dbReference type="CDD" id="cd01276">
    <property type="entry name" value="PKCI_related"/>
    <property type="match status" value="1"/>
</dbReference>
<evidence type="ECO:0000256" key="1">
    <source>
        <dbReference type="PROSITE-ProRule" id="PRU00464"/>
    </source>
</evidence>
<evidence type="ECO:0000259" key="2">
    <source>
        <dbReference type="PROSITE" id="PS51084"/>
    </source>
</evidence>
<feature type="domain" description="HIT" evidence="2">
    <location>
        <begin position="8"/>
        <end position="118"/>
    </location>
</feature>
<keyword evidence="4" id="KW-1185">Reference proteome</keyword>
<dbReference type="PROSITE" id="PS00892">
    <property type="entry name" value="HIT_1"/>
    <property type="match status" value="1"/>
</dbReference>
<dbReference type="RefSeq" id="WP_068168444.1">
    <property type="nucleotide sequence ID" value="NZ_BAQB01000008.1"/>
</dbReference>
<name>A0ABQ0QHY6_9PROT</name>
<organism evidence="3 4">
    <name type="scientific">Neokomagataea tanensis NBRC 106556</name>
    <dbReference type="NCBI Taxonomy" id="1223519"/>
    <lineage>
        <taxon>Bacteria</taxon>
        <taxon>Pseudomonadati</taxon>
        <taxon>Pseudomonadota</taxon>
        <taxon>Alphaproteobacteria</taxon>
        <taxon>Acetobacterales</taxon>
        <taxon>Acetobacteraceae</taxon>
        <taxon>Neokomagataea</taxon>
    </lineage>
</organism>
<dbReference type="EMBL" id="BAQB01000008">
    <property type="protein sequence ID" value="GBR45441.1"/>
    <property type="molecule type" value="Genomic_DNA"/>
</dbReference>
<evidence type="ECO:0000313" key="3">
    <source>
        <dbReference type="EMBL" id="GBR45441.1"/>
    </source>
</evidence>
<dbReference type="Gene3D" id="3.30.428.10">
    <property type="entry name" value="HIT-like"/>
    <property type="match status" value="1"/>
</dbReference>
<reference evidence="3" key="1">
    <citation type="submission" date="2013-04" db="EMBL/GenBank/DDBJ databases">
        <title>The genome sequencing project of 58 acetic acid bacteria.</title>
        <authorList>
            <person name="Okamoto-Kainuma A."/>
            <person name="Ishikawa M."/>
            <person name="Umino S."/>
            <person name="Koizumi Y."/>
            <person name="Shiwa Y."/>
            <person name="Yoshikawa H."/>
            <person name="Matsutani M."/>
            <person name="Matsushita K."/>
        </authorList>
    </citation>
    <scope>NUCLEOTIDE SEQUENCE</scope>
    <source>
        <strain evidence="3">NBRC 106556</strain>
    </source>
</reference>
<dbReference type="Proteomes" id="UP001062443">
    <property type="component" value="Unassembled WGS sequence"/>
</dbReference>
<dbReference type="PROSITE" id="PS51084">
    <property type="entry name" value="HIT_2"/>
    <property type="match status" value="1"/>
</dbReference>
<accession>A0ABQ0QHY6</accession>
<dbReference type="InterPro" id="IPR011146">
    <property type="entry name" value="HIT-like"/>
</dbReference>